<dbReference type="Pfam" id="PF13041">
    <property type="entry name" value="PPR_2"/>
    <property type="match status" value="5"/>
</dbReference>
<dbReference type="Pfam" id="PF01535">
    <property type="entry name" value="PPR"/>
    <property type="match status" value="6"/>
</dbReference>
<dbReference type="Gene3D" id="1.25.40.10">
    <property type="entry name" value="Tetratricopeptide repeat domain"/>
    <property type="match status" value="7"/>
</dbReference>
<dbReference type="FunFam" id="1.25.40.10:FF:000344">
    <property type="entry name" value="Pentatricopeptide repeat-containing protein"/>
    <property type="match status" value="1"/>
</dbReference>
<feature type="repeat" description="PPR" evidence="2">
    <location>
        <begin position="557"/>
        <end position="587"/>
    </location>
</feature>
<keyword evidence="1" id="KW-0677">Repeat</keyword>
<dbReference type="GO" id="GO:0003723">
    <property type="term" value="F:RNA binding"/>
    <property type="evidence" value="ECO:0007669"/>
    <property type="project" value="InterPro"/>
</dbReference>
<evidence type="ECO:0008006" key="5">
    <source>
        <dbReference type="Google" id="ProtNLM"/>
    </source>
</evidence>
<evidence type="ECO:0000313" key="4">
    <source>
        <dbReference type="Proteomes" id="UP000594263"/>
    </source>
</evidence>
<proteinExistence type="predicted"/>
<feature type="repeat" description="PPR" evidence="2">
    <location>
        <begin position="107"/>
        <end position="141"/>
    </location>
</feature>
<feature type="repeat" description="PPR" evidence="2">
    <location>
        <begin position="588"/>
        <end position="622"/>
    </location>
</feature>
<keyword evidence="4" id="KW-1185">Reference proteome</keyword>
<feature type="repeat" description="PPR" evidence="2">
    <location>
        <begin position="76"/>
        <end position="106"/>
    </location>
</feature>
<feature type="repeat" description="PPR" evidence="2">
    <location>
        <begin position="386"/>
        <end position="420"/>
    </location>
</feature>
<dbReference type="FunFam" id="1.25.40.10:FF:000782">
    <property type="entry name" value="Pentatricopeptide repeat-containing protein"/>
    <property type="match status" value="1"/>
</dbReference>
<dbReference type="Pfam" id="PF20431">
    <property type="entry name" value="E_motif"/>
    <property type="match status" value="1"/>
</dbReference>
<accession>A0A7N0VH76</accession>
<dbReference type="EnsemblPlants" id="Kaladp0809s0133.1.v1.1">
    <property type="protein sequence ID" value="Kaladp0809s0133.1.v1.1.CDS.1"/>
    <property type="gene ID" value="Kaladp0809s0133.v1.1"/>
</dbReference>
<dbReference type="PANTHER" id="PTHR47926">
    <property type="entry name" value="PENTATRICOPEPTIDE REPEAT-CONTAINING PROTEIN"/>
    <property type="match status" value="1"/>
</dbReference>
<sequence>MACFPEKRPGVYLASLIESCIQKRCHLSGRIIHSFILRAGIFFVDTFLCNRLIEFYSQCGRLTSARRVFDKMTHTDIYSANALLSAFCKSGDLRQSIDMFHNMPDRNEVSWNNMITALAKCGQQRDALDAYLTMMDQGFVPTRFTLATVFSACGVLGDSEFGSECHCLAIKVGLDMNVYVGNALLCMYLKCRYFGDALKVFEYLPDRNEVTLTALMSGLAEAGWVKQAFDTFRWMHKSGFQIDSVMLSSVLGLCSRRDSIPFEMNDVGKLLWFTTQIHCLVTKLGYEQELHLSNTLLDCYAKNGDMDSAETIFSNSLKISIVSWNVMIAGYGLKGQSKKSLEYMLRMQADGFQPDEVTYINMLGACINCGDIETGRKIFDSIPCPSLSSWNAMLSGYSQSENHKDALKLFREMQFRGIPPDKTTNSIVLSSCSGLGFLESGKQVHASSLRSGIHDDIYIGSGLIGMYSKCGKTDLAKSIFDQMRDVDVVCWNAMMASLSLESKDKEAFFMFKQMRQRNTFPSHFSFATVLNCCSNLSSLLQGIQVHAQIIKDGHLNDVFVGSALIDMYCKSGELDCARSIFDRLSDKNTVSWNEMIHGYAQNGHGDKAVSLYESMVQSDEKPDAITFVSVLTACSHSGLVDKGIQLFNEMQTKFGIDPLMDHYTCMIDLLGRAGLFQEAEMLLNELPNKDDPMVWEVLLSSCRFHGNVTLARRASEELFRLAPENSSPYSLLANMYTSLGRWDDVEATRGLMIQGQVVKRPGISIA</sequence>
<dbReference type="PROSITE" id="PS51375">
    <property type="entry name" value="PPR"/>
    <property type="match status" value="10"/>
</dbReference>
<dbReference type="GO" id="GO:0009451">
    <property type="term" value="P:RNA modification"/>
    <property type="evidence" value="ECO:0007669"/>
    <property type="project" value="InterPro"/>
</dbReference>
<evidence type="ECO:0000256" key="2">
    <source>
        <dbReference type="PROSITE-ProRule" id="PRU00708"/>
    </source>
</evidence>
<dbReference type="NCBIfam" id="TIGR00756">
    <property type="entry name" value="PPR"/>
    <property type="match status" value="9"/>
</dbReference>
<feature type="repeat" description="PPR" evidence="2">
    <location>
        <begin position="45"/>
        <end position="75"/>
    </location>
</feature>
<dbReference type="PANTHER" id="PTHR47926:SF343">
    <property type="entry name" value="PENTACOTRIPEPTIDE-REPEAT REGION OF PRORP DOMAIN-CONTAINING PROTEIN"/>
    <property type="match status" value="1"/>
</dbReference>
<evidence type="ECO:0000256" key="1">
    <source>
        <dbReference type="ARBA" id="ARBA00022737"/>
    </source>
</evidence>
<dbReference type="FunFam" id="1.25.40.10:FF:000090">
    <property type="entry name" value="Pentatricopeptide repeat-containing protein, chloroplastic"/>
    <property type="match status" value="1"/>
</dbReference>
<dbReference type="InterPro" id="IPR002885">
    <property type="entry name" value="PPR_rpt"/>
</dbReference>
<feature type="repeat" description="PPR" evidence="2">
    <location>
        <begin position="208"/>
        <end position="242"/>
    </location>
</feature>
<dbReference type="InterPro" id="IPR046960">
    <property type="entry name" value="PPR_At4g14850-like_plant"/>
</dbReference>
<name>A0A7N0VH76_KALFE</name>
<protein>
    <recommendedName>
        <fullName evidence="5">Pentatricopeptide repeat-containing protein</fullName>
    </recommendedName>
</protein>
<dbReference type="Gramene" id="Kaladp0809s0133.1.v1.1">
    <property type="protein sequence ID" value="Kaladp0809s0133.1.v1.1.CDS.1"/>
    <property type="gene ID" value="Kaladp0809s0133.v1.1"/>
</dbReference>
<feature type="repeat" description="PPR" evidence="2">
    <location>
        <begin position="487"/>
        <end position="521"/>
    </location>
</feature>
<dbReference type="SUPFAM" id="SSF48452">
    <property type="entry name" value="TPR-like"/>
    <property type="match status" value="1"/>
</dbReference>
<dbReference type="FunFam" id="1.25.40.10:FF:000688">
    <property type="entry name" value="Pentatricopeptide repeat-containing protein"/>
    <property type="match status" value="1"/>
</dbReference>
<reference evidence="3" key="1">
    <citation type="submission" date="2021-01" db="UniProtKB">
        <authorList>
            <consortium name="EnsemblPlants"/>
        </authorList>
    </citation>
    <scope>IDENTIFICATION</scope>
</reference>
<feature type="repeat" description="PPR" evidence="2">
    <location>
        <begin position="320"/>
        <end position="354"/>
    </location>
</feature>
<evidence type="ECO:0000313" key="3">
    <source>
        <dbReference type="EnsemblPlants" id="Kaladp0809s0133.1.v1.1.CDS.1"/>
    </source>
</evidence>
<dbReference type="Proteomes" id="UP000594263">
    <property type="component" value="Unplaced"/>
</dbReference>
<dbReference type="OMA" id="CIDKKAH"/>
<feature type="repeat" description="PPR" evidence="2">
    <location>
        <begin position="623"/>
        <end position="658"/>
    </location>
</feature>
<dbReference type="InterPro" id="IPR046848">
    <property type="entry name" value="E_motif"/>
</dbReference>
<dbReference type="AlphaFoldDB" id="A0A7N0VH76"/>
<dbReference type="FunFam" id="1.25.40.10:FF:000343">
    <property type="entry name" value="Pentatricopeptide repeat-containing protein At3g58590"/>
    <property type="match status" value="1"/>
</dbReference>
<dbReference type="InterPro" id="IPR011990">
    <property type="entry name" value="TPR-like_helical_dom_sf"/>
</dbReference>
<organism evidence="3 4">
    <name type="scientific">Kalanchoe fedtschenkoi</name>
    <name type="common">Lavender scallops</name>
    <name type="synonym">South American air plant</name>
    <dbReference type="NCBI Taxonomy" id="63787"/>
    <lineage>
        <taxon>Eukaryota</taxon>
        <taxon>Viridiplantae</taxon>
        <taxon>Streptophyta</taxon>
        <taxon>Embryophyta</taxon>
        <taxon>Tracheophyta</taxon>
        <taxon>Spermatophyta</taxon>
        <taxon>Magnoliopsida</taxon>
        <taxon>eudicotyledons</taxon>
        <taxon>Gunneridae</taxon>
        <taxon>Pentapetalae</taxon>
        <taxon>Saxifragales</taxon>
        <taxon>Crassulaceae</taxon>
        <taxon>Kalanchoe</taxon>
    </lineage>
</organism>